<protein>
    <submittedName>
        <fullName evidence="2">Uncharacterized protein</fullName>
    </submittedName>
</protein>
<gene>
    <name evidence="2" type="ORF">KEG57_14345</name>
</gene>
<dbReference type="RefSeq" id="WP_272420359.1">
    <property type="nucleotide sequence ID" value="NZ_JAGTJJ010000005.1"/>
</dbReference>
<evidence type="ECO:0000313" key="3">
    <source>
        <dbReference type="Proteomes" id="UP001151081"/>
    </source>
</evidence>
<keyword evidence="1" id="KW-0812">Transmembrane</keyword>
<reference evidence="2 3" key="1">
    <citation type="submission" date="2021-04" db="EMBL/GenBank/DDBJ databases">
        <title>Genome analysis of Polyangium sp.</title>
        <authorList>
            <person name="Li Y."/>
            <person name="Wang J."/>
        </authorList>
    </citation>
    <scope>NUCLEOTIDE SEQUENCE [LARGE SCALE GENOMIC DNA]</scope>
    <source>
        <strain evidence="2 3">SDU14</strain>
    </source>
</reference>
<proteinExistence type="predicted"/>
<name>A0A9X3X5G4_9BACT</name>
<dbReference type="EMBL" id="JAGTJJ010000005">
    <property type="protein sequence ID" value="MDC3981691.1"/>
    <property type="molecule type" value="Genomic_DNA"/>
</dbReference>
<keyword evidence="1" id="KW-0472">Membrane</keyword>
<feature type="transmembrane region" description="Helical" evidence="1">
    <location>
        <begin position="15"/>
        <end position="36"/>
    </location>
</feature>
<keyword evidence="1" id="KW-1133">Transmembrane helix</keyword>
<accession>A0A9X3X5G4</accession>
<dbReference type="Proteomes" id="UP001151081">
    <property type="component" value="Unassembled WGS sequence"/>
</dbReference>
<sequence>MSGFSLVQFMCEGGFGMWTVLAAGCAALGAAVRYAAAPGRDKLAFTAALSVTTVIATIAGVWTNVGAVMSFLEDPARVPDAEVTRVLFTGLKEAGRPGTLGGLLLTLVAMVVSVGVLRSARLGAKGGVGAKGTEGRAAIA</sequence>
<evidence type="ECO:0000256" key="1">
    <source>
        <dbReference type="SAM" id="Phobius"/>
    </source>
</evidence>
<feature type="transmembrane region" description="Helical" evidence="1">
    <location>
        <begin position="43"/>
        <end position="62"/>
    </location>
</feature>
<keyword evidence="3" id="KW-1185">Reference proteome</keyword>
<comment type="caution">
    <text evidence="2">The sequence shown here is derived from an EMBL/GenBank/DDBJ whole genome shotgun (WGS) entry which is preliminary data.</text>
</comment>
<organism evidence="2 3">
    <name type="scientific">Polyangium jinanense</name>
    <dbReference type="NCBI Taxonomy" id="2829994"/>
    <lineage>
        <taxon>Bacteria</taxon>
        <taxon>Pseudomonadati</taxon>
        <taxon>Myxococcota</taxon>
        <taxon>Polyangia</taxon>
        <taxon>Polyangiales</taxon>
        <taxon>Polyangiaceae</taxon>
        <taxon>Polyangium</taxon>
    </lineage>
</organism>
<feature type="transmembrane region" description="Helical" evidence="1">
    <location>
        <begin position="98"/>
        <end position="117"/>
    </location>
</feature>
<dbReference type="AlphaFoldDB" id="A0A9X3X5G4"/>
<evidence type="ECO:0000313" key="2">
    <source>
        <dbReference type="EMBL" id="MDC3981691.1"/>
    </source>
</evidence>